<organism evidence="2">
    <name type="scientific">freshwater metagenome</name>
    <dbReference type="NCBI Taxonomy" id="449393"/>
    <lineage>
        <taxon>unclassified sequences</taxon>
        <taxon>metagenomes</taxon>
        <taxon>ecological metagenomes</taxon>
    </lineage>
</organism>
<protein>
    <submittedName>
        <fullName evidence="2">Unannotated protein</fullName>
    </submittedName>
</protein>
<dbReference type="EMBL" id="CAFBLE010000007">
    <property type="protein sequence ID" value="CAB4870360.1"/>
    <property type="molecule type" value="Genomic_DNA"/>
</dbReference>
<keyword evidence="1" id="KW-0472">Membrane</keyword>
<evidence type="ECO:0000256" key="1">
    <source>
        <dbReference type="SAM" id="Phobius"/>
    </source>
</evidence>
<sequence length="164" mass="18629">MHQQEQSNQVEQPVALQRWLSLMLIIQISKNSSRQRSMKRTRFAHCVMLALIWILVAKTSSRFNIRTPITQFASAMTLCAPTKVAQSSVLRLAPLAKLSNQLMHVHSFARWLKPLGHVLILEFSMTTQSMTGTPTQRLVASMLPIHALSTCHLTTHHVTWLHLT</sequence>
<dbReference type="AlphaFoldDB" id="A0A6J7DLJ8"/>
<keyword evidence="1" id="KW-1133">Transmembrane helix</keyword>
<gene>
    <name evidence="2" type="ORF">UFOPK3346_00997</name>
</gene>
<feature type="transmembrane region" description="Helical" evidence="1">
    <location>
        <begin position="43"/>
        <end position="61"/>
    </location>
</feature>
<evidence type="ECO:0000313" key="2">
    <source>
        <dbReference type="EMBL" id="CAB4870360.1"/>
    </source>
</evidence>
<accession>A0A6J7DLJ8</accession>
<proteinExistence type="predicted"/>
<reference evidence="2" key="1">
    <citation type="submission" date="2020-05" db="EMBL/GenBank/DDBJ databases">
        <authorList>
            <person name="Chiriac C."/>
            <person name="Salcher M."/>
            <person name="Ghai R."/>
            <person name="Kavagutti S V."/>
        </authorList>
    </citation>
    <scope>NUCLEOTIDE SEQUENCE</scope>
</reference>
<keyword evidence="1" id="KW-0812">Transmembrane</keyword>
<name>A0A6J7DLJ8_9ZZZZ</name>